<dbReference type="GO" id="GO:0004070">
    <property type="term" value="F:aspartate carbamoyltransferase activity"/>
    <property type="evidence" value="ECO:0007669"/>
    <property type="project" value="UniProtKB-UniRule"/>
</dbReference>
<dbReference type="GO" id="GO:0016597">
    <property type="term" value="F:amino acid binding"/>
    <property type="evidence" value="ECO:0007669"/>
    <property type="project" value="InterPro"/>
</dbReference>
<organism evidence="10 11">
    <name type="scientific">Candidatus Argoarchaeum ethanivorans</name>
    <dbReference type="NCBI Taxonomy" id="2608793"/>
    <lineage>
        <taxon>Archaea</taxon>
        <taxon>Methanobacteriati</taxon>
        <taxon>Methanobacteriota</taxon>
        <taxon>Stenosarchaea group</taxon>
        <taxon>Methanomicrobia</taxon>
        <taxon>Methanosarcinales</taxon>
        <taxon>Methanosarcinales incertae sedis</taxon>
        <taxon>GOM Arc I cluster</taxon>
        <taxon>Candidatus Argoarchaeum</taxon>
    </lineage>
</organism>
<accession>A0A811TH53</accession>
<dbReference type="InterPro" id="IPR006131">
    <property type="entry name" value="Asp_carbamoyltransf_Asp/Orn-bd"/>
</dbReference>
<evidence type="ECO:0000313" key="11">
    <source>
        <dbReference type="Proteomes" id="UP000634805"/>
    </source>
</evidence>
<feature type="binding site" evidence="7">
    <location>
        <position position="166"/>
    </location>
    <ligand>
        <name>L-aspartate</name>
        <dbReference type="ChEBI" id="CHEBI:29991"/>
    </ligand>
</feature>
<dbReference type="InterPro" id="IPR002082">
    <property type="entry name" value="Asp_carbamoyltransf"/>
</dbReference>
<feature type="domain" description="Aspartate/ornithine carbamoyltransferase Asp/Orn-binding" evidence="8">
    <location>
        <begin position="153"/>
        <end position="300"/>
    </location>
</feature>
<dbReference type="InterPro" id="IPR006132">
    <property type="entry name" value="Asp/Orn_carbamoyltranf_P-bd"/>
</dbReference>
<dbReference type="Proteomes" id="UP000634805">
    <property type="component" value="Unassembled WGS sequence"/>
</dbReference>
<dbReference type="InterPro" id="IPR036901">
    <property type="entry name" value="Asp/Orn_carbamoylTrfase_sf"/>
</dbReference>
<dbReference type="PRINTS" id="PR00100">
    <property type="entry name" value="AOTCASE"/>
</dbReference>
<comment type="subunit">
    <text evidence="7">Heterooligomer of catalytic and regulatory chains.</text>
</comment>
<dbReference type="AlphaFoldDB" id="A0A811TH53"/>
<feature type="binding site" evidence="7">
    <location>
        <position position="106"/>
    </location>
    <ligand>
        <name>carbamoyl phosphate</name>
        <dbReference type="ChEBI" id="CHEBI:58228"/>
    </ligand>
</feature>
<feature type="binding site" evidence="7">
    <location>
        <position position="227"/>
    </location>
    <ligand>
        <name>L-aspartate</name>
        <dbReference type="ChEBI" id="CHEBI:29991"/>
    </ligand>
</feature>
<comment type="function">
    <text evidence="5 7">Catalyzes the condensation of carbamoyl phosphate and aspartate to form carbamoyl aspartate and inorganic phosphate, the committed step in the de novo pyrimidine nucleotide biosynthesis pathway.</text>
</comment>
<evidence type="ECO:0000256" key="4">
    <source>
        <dbReference type="ARBA" id="ARBA00022975"/>
    </source>
</evidence>
<dbReference type="GO" id="GO:0005829">
    <property type="term" value="C:cytosol"/>
    <property type="evidence" value="ECO:0007669"/>
    <property type="project" value="TreeGrafter"/>
</dbReference>
<reference evidence="10" key="1">
    <citation type="submission" date="2020-10" db="EMBL/GenBank/DDBJ databases">
        <authorList>
            <person name="Hahn C.J."/>
            <person name="Laso-Perez R."/>
            <person name="Vulcano F."/>
            <person name="Vaziourakis K.-M."/>
            <person name="Stokke R."/>
            <person name="Steen I.H."/>
            <person name="Teske A."/>
            <person name="Boetius A."/>
            <person name="Liebeke M."/>
            <person name="Amann R."/>
            <person name="Knittel K."/>
        </authorList>
    </citation>
    <scope>NUCLEOTIDE SEQUENCE</scope>
    <source>
        <strain evidence="10">Gfbio:e3339647-f889-4370-9287-4fb5cb688e4c:AG392D22_GoMArc1</strain>
    </source>
</reference>
<dbReference type="SUPFAM" id="SSF53671">
    <property type="entry name" value="Aspartate/ornithine carbamoyltransferase"/>
    <property type="match status" value="1"/>
</dbReference>
<dbReference type="NCBIfam" id="TIGR00670">
    <property type="entry name" value="asp_carb_tr"/>
    <property type="match status" value="1"/>
</dbReference>
<dbReference type="GO" id="GO:0006207">
    <property type="term" value="P:'de novo' pyrimidine nucleobase biosynthetic process"/>
    <property type="evidence" value="ECO:0007669"/>
    <property type="project" value="InterPro"/>
</dbReference>
<dbReference type="Pfam" id="PF00185">
    <property type="entry name" value="OTCace"/>
    <property type="match status" value="1"/>
</dbReference>
<feature type="binding site" evidence="7">
    <location>
        <position position="57"/>
    </location>
    <ligand>
        <name>carbamoyl phosphate</name>
        <dbReference type="ChEBI" id="CHEBI:58228"/>
    </ligand>
</feature>
<feature type="domain" description="Aspartate/ornithine carbamoyltransferase carbamoyl-P binding" evidence="9">
    <location>
        <begin position="7"/>
        <end position="146"/>
    </location>
</feature>
<dbReference type="EC" id="2.1.3.2" evidence="7"/>
<feature type="binding site" evidence="7">
    <location>
        <position position="137"/>
    </location>
    <ligand>
        <name>carbamoyl phosphate</name>
        <dbReference type="ChEBI" id="CHEBI:58228"/>
    </ligand>
</feature>
<dbReference type="PANTHER" id="PTHR45753:SF6">
    <property type="entry name" value="ASPARTATE CARBAMOYLTRANSFERASE"/>
    <property type="match status" value="1"/>
</dbReference>
<dbReference type="GO" id="GO:0044205">
    <property type="term" value="P:'de novo' UMP biosynthetic process"/>
    <property type="evidence" value="ECO:0007669"/>
    <property type="project" value="UniProtKB-UniRule"/>
</dbReference>
<evidence type="ECO:0000256" key="3">
    <source>
        <dbReference type="ARBA" id="ARBA00022679"/>
    </source>
</evidence>
<dbReference type="UniPathway" id="UPA00070">
    <property type="reaction ID" value="UER00116"/>
</dbReference>
<feature type="binding site" evidence="7">
    <location>
        <position position="85"/>
    </location>
    <ligand>
        <name>L-aspartate</name>
        <dbReference type="ChEBI" id="CHEBI:29991"/>
    </ligand>
</feature>
<dbReference type="FunFam" id="3.40.50.1370:FF:000002">
    <property type="entry name" value="Aspartate carbamoyltransferase 2"/>
    <property type="match status" value="1"/>
</dbReference>
<evidence type="ECO:0000256" key="1">
    <source>
        <dbReference type="ARBA" id="ARBA00004852"/>
    </source>
</evidence>
<evidence type="ECO:0000313" key="10">
    <source>
        <dbReference type="EMBL" id="CAD6493827.1"/>
    </source>
</evidence>
<evidence type="ECO:0000256" key="7">
    <source>
        <dbReference type="HAMAP-Rule" id="MF_00001"/>
    </source>
</evidence>
<evidence type="ECO:0000256" key="5">
    <source>
        <dbReference type="ARBA" id="ARBA00043884"/>
    </source>
</evidence>
<dbReference type="EMBL" id="CAJHIS010000015">
    <property type="protein sequence ID" value="CAD6493827.1"/>
    <property type="molecule type" value="Genomic_DNA"/>
</dbReference>
<dbReference type="PRINTS" id="PR00101">
    <property type="entry name" value="ATCASE"/>
</dbReference>
<dbReference type="InterPro" id="IPR006130">
    <property type="entry name" value="Asp/Orn_carbamoylTrfase"/>
</dbReference>
<feature type="binding site" evidence="7">
    <location>
        <position position="134"/>
    </location>
    <ligand>
        <name>carbamoyl phosphate</name>
        <dbReference type="ChEBI" id="CHEBI:58228"/>
    </ligand>
</feature>
<dbReference type="FunFam" id="3.40.50.1370:FF:000001">
    <property type="entry name" value="Aspartate carbamoyltransferase"/>
    <property type="match status" value="1"/>
</dbReference>
<feature type="binding site" evidence="7">
    <location>
        <position position="267"/>
    </location>
    <ligand>
        <name>carbamoyl phosphate</name>
        <dbReference type="ChEBI" id="CHEBI:58228"/>
    </ligand>
</feature>
<protein>
    <recommendedName>
        <fullName evidence="7">Aspartate carbamoyltransferase</fullName>
        <ecNumber evidence="7">2.1.3.2</ecNumber>
    </recommendedName>
    <alternativeName>
        <fullName evidence="7">Aspartate transcarbamylase</fullName>
        <shortName evidence="7">ATCase</shortName>
    </alternativeName>
</protein>
<dbReference type="NCBIfam" id="NF002032">
    <property type="entry name" value="PRK00856.1"/>
    <property type="match status" value="1"/>
</dbReference>
<sequence>MFQSLNHVISMKDFTREMIDEVLELAEKLEPFARGKPCRMLEDKLLALLFYEPSTRTRLSFDAAIKRLGGSSIDFGMVEASSVSKGETLADTIRVVSEYADAIVLRHPKEGAARMASDYSSVPVINAGDGGGHHPTQTLLDLYTIKRESKLEEIDIALVGDLRYGRTVHSFAYALSLYGVNIYLVSPPQLQMPQHIKSDLVHRGITIRETNSIEDVLGKIDVLYMTRIQKERFAEQSEYLAVAGSYRLGSEMLYSARENLIIMHPLPRVNEIDASVDATSHACYFKQSFYGVPTRMAVLVKLLGGNV</sequence>
<proteinExistence type="inferred from homology"/>
<evidence type="ECO:0000259" key="8">
    <source>
        <dbReference type="Pfam" id="PF00185"/>
    </source>
</evidence>
<evidence type="ECO:0000256" key="6">
    <source>
        <dbReference type="ARBA" id="ARBA00048859"/>
    </source>
</evidence>
<comment type="catalytic activity">
    <reaction evidence="6 7">
        <text>carbamoyl phosphate + L-aspartate = N-carbamoyl-L-aspartate + phosphate + H(+)</text>
        <dbReference type="Rhea" id="RHEA:20013"/>
        <dbReference type="ChEBI" id="CHEBI:15378"/>
        <dbReference type="ChEBI" id="CHEBI:29991"/>
        <dbReference type="ChEBI" id="CHEBI:32814"/>
        <dbReference type="ChEBI" id="CHEBI:43474"/>
        <dbReference type="ChEBI" id="CHEBI:58228"/>
        <dbReference type="EC" id="2.1.3.2"/>
    </reaction>
</comment>
<dbReference type="HAMAP" id="MF_00001">
    <property type="entry name" value="Asp_carb_tr"/>
    <property type="match status" value="1"/>
</dbReference>
<dbReference type="GO" id="GO:0006520">
    <property type="term" value="P:amino acid metabolic process"/>
    <property type="evidence" value="ECO:0007669"/>
    <property type="project" value="InterPro"/>
</dbReference>
<feature type="binding site" evidence="7">
    <location>
        <position position="266"/>
    </location>
    <ligand>
        <name>carbamoyl phosphate</name>
        <dbReference type="ChEBI" id="CHEBI:58228"/>
    </ligand>
</feature>
<keyword evidence="3 7" id="KW-0808">Transferase</keyword>
<dbReference type="PROSITE" id="PS00097">
    <property type="entry name" value="CARBAMOYLTRANSFERASE"/>
    <property type="match status" value="1"/>
</dbReference>
<keyword evidence="4 7" id="KW-0665">Pyrimidine biosynthesis</keyword>
<comment type="caution">
    <text evidence="10">The sequence shown here is derived from an EMBL/GenBank/DDBJ whole genome shotgun (WGS) entry which is preliminary data.</text>
</comment>
<dbReference type="PANTHER" id="PTHR45753">
    <property type="entry name" value="ORNITHINE CARBAMOYLTRANSFERASE, MITOCHONDRIAL"/>
    <property type="match status" value="1"/>
</dbReference>
<dbReference type="Pfam" id="PF02729">
    <property type="entry name" value="OTCace_N"/>
    <property type="match status" value="1"/>
</dbReference>
<dbReference type="Gene3D" id="3.40.50.1370">
    <property type="entry name" value="Aspartate/ornithine carbamoyltransferase"/>
    <property type="match status" value="2"/>
</dbReference>
<evidence type="ECO:0000256" key="2">
    <source>
        <dbReference type="ARBA" id="ARBA00008896"/>
    </source>
</evidence>
<comment type="pathway">
    <text evidence="1 7">Pyrimidine metabolism; UMP biosynthesis via de novo pathway; (S)-dihydroorotate from bicarbonate: step 2/3.</text>
</comment>
<feature type="binding site" evidence="7">
    <location>
        <position position="56"/>
    </location>
    <ligand>
        <name>carbamoyl phosphate</name>
        <dbReference type="ChEBI" id="CHEBI:58228"/>
    </ligand>
</feature>
<name>A0A811TH53_9EURY</name>
<gene>
    <name evidence="7 10" type="primary">pyrB</name>
    <name evidence="10" type="ORF">EMLJLAPB_00636</name>
</gene>
<comment type="similarity">
    <text evidence="2 7">Belongs to the aspartate/ornithine carbamoyltransferase superfamily. ATCase family.</text>
</comment>
<evidence type="ECO:0000259" key="9">
    <source>
        <dbReference type="Pfam" id="PF02729"/>
    </source>
</evidence>